<dbReference type="Proteomes" id="UP000315295">
    <property type="component" value="Unassembled WGS sequence"/>
</dbReference>
<accession>A0A540K483</accession>
<feature type="region of interest" description="Disordered" evidence="1">
    <location>
        <begin position="1"/>
        <end position="80"/>
    </location>
</feature>
<dbReference type="AlphaFoldDB" id="A0A540K483"/>
<feature type="compositionally biased region" description="Polar residues" evidence="1">
    <location>
        <begin position="50"/>
        <end position="80"/>
    </location>
</feature>
<reference evidence="2 3" key="1">
    <citation type="journal article" date="2019" name="G3 (Bethesda)">
        <title>Sequencing of a Wild Apple (Malus baccata) Genome Unravels the Differences Between Cultivated and Wild Apple Species Regarding Disease Resistance and Cold Tolerance.</title>
        <authorList>
            <person name="Chen X."/>
        </authorList>
    </citation>
    <scope>NUCLEOTIDE SEQUENCE [LARGE SCALE GENOMIC DNA]</scope>
    <source>
        <strain evidence="3">cv. Shandingzi</strain>
        <tissue evidence="2">Leaves</tissue>
    </source>
</reference>
<feature type="compositionally biased region" description="Basic residues" evidence="1">
    <location>
        <begin position="40"/>
        <end position="49"/>
    </location>
</feature>
<evidence type="ECO:0000313" key="2">
    <source>
        <dbReference type="EMBL" id="TQD69041.1"/>
    </source>
</evidence>
<sequence length="80" mass="8899">MPNLEADLPILRKPNSSLTQTNIPDPQQTNCITMSAGTRKGTRIPKSKFNKSTSPIQRGRVNSNLPTAQRCQLTDITENY</sequence>
<evidence type="ECO:0000313" key="3">
    <source>
        <dbReference type="Proteomes" id="UP000315295"/>
    </source>
</evidence>
<comment type="caution">
    <text evidence="2">The sequence shown here is derived from an EMBL/GenBank/DDBJ whole genome shotgun (WGS) entry which is preliminary data.</text>
</comment>
<name>A0A540K483_MALBA</name>
<dbReference type="EMBL" id="VIEB01005527">
    <property type="protein sequence ID" value="TQD69041.1"/>
    <property type="molecule type" value="Genomic_DNA"/>
</dbReference>
<evidence type="ECO:0000256" key="1">
    <source>
        <dbReference type="SAM" id="MobiDB-lite"/>
    </source>
</evidence>
<feature type="compositionally biased region" description="Polar residues" evidence="1">
    <location>
        <begin position="14"/>
        <end position="36"/>
    </location>
</feature>
<gene>
    <name evidence="2" type="ORF">C1H46_045426</name>
</gene>
<organism evidence="2 3">
    <name type="scientific">Malus baccata</name>
    <name type="common">Siberian crab apple</name>
    <name type="synonym">Pyrus baccata</name>
    <dbReference type="NCBI Taxonomy" id="106549"/>
    <lineage>
        <taxon>Eukaryota</taxon>
        <taxon>Viridiplantae</taxon>
        <taxon>Streptophyta</taxon>
        <taxon>Embryophyta</taxon>
        <taxon>Tracheophyta</taxon>
        <taxon>Spermatophyta</taxon>
        <taxon>Magnoliopsida</taxon>
        <taxon>eudicotyledons</taxon>
        <taxon>Gunneridae</taxon>
        <taxon>Pentapetalae</taxon>
        <taxon>rosids</taxon>
        <taxon>fabids</taxon>
        <taxon>Rosales</taxon>
        <taxon>Rosaceae</taxon>
        <taxon>Amygdaloideae</taxon>
        <taxon>Maleae</taxon>
        <taxon>Malus</taxon>
    </lineage>
</organism>
<keyword evidence="3" id="KW-1185">Reference proteome</keyword>
<proteinExistence type="predicted"/>
<protein>
    <submittedName>
        <fullName evidence="2">Uncharacterized protein</fullName>
    </submittedName>
</protein>